<keyword evidence="1" id="KW-0472">Membrane</keyword>
<proteinExistence type="predicted"/>
<accession>A0A0E9WNZ5</accession>
<feature type="transmembrane region" description="Helical" evidence="1">
    <location>
        <begin position="12"/>
        <end position="33"/>
    </location>
</feature>
<dbReference type="EMBL" id="GBXM01017312">
    <property type="protein sequence ID" value="JAH91265.1"/>
    <property type="molecule type" value="Transcribed_RNA"/>
</dbReference>
<evidence type="ECO:0000313" key="2">
    <source>
        <dbReference type="EMBL" id="JAH91265.1"/>
    </source>
</evidence>
<organism evidence="2">
    <name type="scientific">Anguilla anguilla</name>
    <name type="common">European freshwater eel</name>
    <name type="synonym">Muraena anguilla</name>
    <dbReference type="NCBI Taxonomy" id="7936"/>
    <lineage>
        <taxon>Eukaryota</taxon>
        <taxon>Metazoa</taxon>
        <taxon>Chordata</taxon>
        <taxon>Craniata</taxon>
        <taxon>Vertebrata</taxon>
        <taxon>Euteleostomi</taxon>
        <taxon>Actinopterygii</taxon>
        <taxon>Neopterygii</taxon>
        <taxon>Teleostei</taxon>
        <taxon>Anguilliformes</taxon>
        <taxon>Anguillidae</taxon>
        <taxon>Anguilla</taxon>
    </lineage>
</organism>
<evidence type="ECO:0000256" key="1">
    <source>
        <dbReference type="SAM" id="Phobius"/>
    </source>
</evidence>
<keyword evidence="1" id="KW-0812">Transmembrane</keyword>
<reference evidence="2" key="2">
    <citation type="journal article" date="2015" name="Fish Shellfish Immunol.">
        <title>Early steps in the European eel (Anguilla anguilla)-Vibrio vulnificus interaction in the gills: Role of the RtxA13 toxin.</title>
        <authorList>
            <person name="Callol A."/>
            <person name="Pajuelo D."/>
            <person name="Ebbesson L."/>
            <person name="Teles M."/>
            <person name="MacKenzie S."/>
            <person name="Amaro C."/>
        </authorList>
    </citation>
    <scope>NUCLEOTIDE SEQUENCE</scope>
</reference>
<reference evidence="2" key="1">
    <citation type="submission" date="2014-11" db="EMBL/GenBank/DDBJ databases">
        <authorList>
            <person name="Amaro Gonzalez C."/>
        </authorList>
    </citation>
    <scope>NUCLEOTIDE SEQUENCE</scope>
</reference>
<protein>
    <submittedName>
        <fullName evidence="2">Uncharacterized protein</fullName>
    </submittedName>
</protein>
<sequence length="39" mass="4520">MLFEMLADYTLRYLAMSVAVGLQAYIATSLDFWPEYKPT</sequence>
<name>A0A0E9WNZ5_ANGAN</name>
<dbReference type="AlphaFoldDB" id="A0A0E9WNZ5"/>
<keyword evidence="1" id="KW-1133">Transmembrane helix</keyword>